<protein>
    <submittedName>
        <fullName evidence="9">Armadillo-like helical</fullName>
    </submittedName>
</protein>
<evidence type="ECO:0000256" key="2">
    <source>
        <dbReference type="ARBA" id="ARBA00022448"/>
    </source>
</evidence>
<dbReference type="OrthoDB" id="294853at2759"/>
<dbReference type="Pfam" id="PF16206">
    <property type="entry name" value="Mon2_C"/>
    <property type="match status" value="1"/>
</dbReference>
<reference evidence="9" key="1">
    <citation type="submission" date="2020-04" db="EMBL/GenBank/DDBJ databases">
        <title>Genome Assembly and Annotation of Botryosphaeria dothidea sdau 11-99, a Latent Pathogen of Apple Fruit Ring Rot in China.</title>
        <authorList>
            <person name="Yu C."/>
            <person name="Diao Y."/>
            <person name="Lu Q."/>
            <person name="Zhao J."/>
            <person name="Cui S."/>
            <person name="Peng C."/>
            <person name="He B."/>
            <person name="Liu H."/>
        </authorList>
    </citation>
    <scope>NUCLEOTIDE SEQUENCE [LARGE SCALE GENOMIC DNA]</scope>
    <source>
        <strain evidence="9">Sdau11-99</strain>
    </source>
</reference>
<feature type="compositionally biased region" description="Polar residues" evidence="4">
    <location>
        <begin position="513"/>
        <end position="523"/>
    </location>
</feature>
<feature type="domain" description="Mon2 C-terminal" evidence="7">
    <location>
        <begin position="1013"/>
        <end position="1211"/>
    </location>
</feature>
<keyword evidence="5" id="KW-1133">Transmembrane helix</keyword>
<dbReference type="Pfam" id="PF16213">
    <property type="entry name" value="DCB"/>
    <property type="match status" value="1"/>
</dbReference>
<feature type="transmembrane region" description="Helical" evidence="5">
    <location>
        <begin position="2203"/>
        <end position="2226"/>
    </location>
</feature>
<dbReference type="InterPro" id="IPR032691">
    <property type="entry name" value="Mon2/Sec7/BIG1-like_HUS"/>
</dbReference>
<dbReference type="GO" id="GO:0015031">
    <property type="term" value="P:protein transport"/>
    <property type="evidence" value="ECO:0007669"/>
    <property type="project" value="UniProtKB-KW"/>
</dbReference>
<proteinExistence type="inferred from homology"/>
<dbReference type="InterPro" id="IPR032629">
    <property type="entry name" value="DCB_dom"/>
</dbReference>
<dbReference type="Pfam" id="PF12783">
    <property type="entry name" value="Sec7-like_HUS"/>
    <property type="match status" value="1"/>
</dbReference>
<evidence type="ECO:0000256" key="1">
    <source>
        <dbReference type="ARBA" id="ARBA00008144"/>
    </source>
</evidence>
<name>A0A8H4N361_9PEZI</name>
<dbReference type="InterPro" id="IPR016024">
    <property type="entry name" value="ARM-type_fold"/>
</dbReference>
<dbReference type="InterPro" id="IPR032817">
    <property type="entry name" value="Mon2_C"/>
</dbReference>
<comment type="caution">
    <text evidence="9">The sequence shown here is derived from an EMBL/GenBank/DDBJ whole genome shotgun (WGS) entry which is preliminary data.</text>
</comment>
<evidence type="ECO:0000256" key="4">
    <source>
        <dbReference type="SAM" id="MobiDB-lite"/>
    </source>
</evidence>
<evidence type="ECO:0000259" key="7">
    <source>
        <dbReference type="Pfam" id="PF16206"/>
    </source>
</evidence>
<keyword evidence="5" id="KW-0472">Membrane</keyword>
<dbReference type="SUPFAM" id="SSF52058">
    <property type="entry name" value="L domain-like"/>
    <property type="match status" value="1"/>
</dbReference>
<feature type="domain" description="Mon2/Sec7/BIG1-like dimerisation and cyclophilin-binding" evidence="8">
    <location>
        <begin position="133"/>
        <end position="204"/>
    </location>
</feature>
<dbReference type="GO" id="GO:0005794">
    <property type="term" value="C:Golgi apparatus"/>
    <property type="evidence" value="ECO:0007669"/>
    <property type="project" value="UniProtKB-ARBA"/>
</dbReference>
<dbReference type="PANTHER" id="PTHR10663">
    <property type="entry name" value="GUANYL-NUCLEOTIDE EXCHANGE FACTOR"/>
    <property type="match status" value="1"/>
</dbReference>
<dbReference type="PANTHER" id="PTHR10663:SF333">
    <property type="entry name" value="PROTEIN MON2 HOMOLOG"/>
    <property type="match status" value="1"/>
</dbReference>
<keyword evidence="5" id="KW-0812">Transmembrane</keyword>
<evidence type="ECO:0000256" key="5">
    <source>
        <dbReference type="SAM" id="Phobius"/>
    </source>
</evidence>
<gene>
    <name evidence="9" type="ORF">GTA08_BOTSDO05374</name>
</gene>
<evidence type="ECO:0000259" key="8">
    <source>
        <dbReference type="Pfam" id="PF16213"/>
    </source>
</evidence>
<keyword evidence="2" id="KW-0813">Transport</keyword>
<evidence type="ECO:0000313" key="9">
    <source>
        <dbReference type="EMBL" id="KAF4307345.1"/>
    </source>
</evidence>
<dbReference type="EMBL" id="WWBZ02000033">
    <property type="protein sequence ID" value="KAF4307345.1"/>
    <property type="molecule type" value="Genomic_DNA"/>
</dbReference>
<dbReference type="SUPFAM" id="SSF48371">
    <property type="entry name" value="ARM repeat"/>
    <property type="match status" value="2"/>
</dbReference>
<sequence>MRLGAVAVAVAGGCRFTCRSATEATQSSSSTTSLPPDAATLPNEAMTAQILSGELANLVNESKRKNPDLRSAADKSLQDLKSLPSTSEAQLAADLNRRPQFIDPFVKACQTQNAKFAGSAVVCLQRLIVMCAVPRGLDIQLKILQALPSLIQNYSEDVRGELLSSVLQVCSTLQTAKNPVASATAAATLQQLVISTFEKVVVEDEKQLQIPTVTEVRGDEGNISVRPSANDAYKVFRDICLLTEGGKPQSIRFSAISQASGLELIEAVLSNHGSLFMSHAEQAFILRSHIMPLIIKSLSERLTFSITLRIMRVFNLILRQQLTVVPSECEMALGLLNHMLDPDAAASWKRAMCMEIFRNIYADPNLIIQIYAQYDALEGKKSIIRDNLAVFVRLSTEKPALIGLGQHSTAPVNAPPEEDVLPDAQAALEAGAVGIIGGAPNISSVPGISTQWSTLRIPCMDHLDKQEPPALPETYIYSLVLSCINNFSESLAKFILPLTVHKEGRRKKGKGEATSNQEPPSTSIEEKPKSRMARSQSFRRRTVPINPLELKNNPAEEAIKMTAESINDCWPAVLATCSTFLNAALDNEYYHDLVRSIQKFTQIAGLLRLSTPRDAFLTTLGKAAVPPTVFTATVSNPKTSGTETPTMYSNKGVLLSVDSLVNQGSDKNRRTSTDSGPPTLSTRNLLCLRALLNLAIALGPTLESAWSIIFETLQQADMIMAAANSTSSGRDRRGNRYDGGAMAQIMGPEVAAVQSAATRLFESTVDFPNESFVQVLRSLCSLLEGKPSPANATLGTSAPSSHERKLSNFGLEIKTELHVQDYVFSLNKLGDLGSLNANRLISFEPDISGWSLLVRALVSVASSSKLTSSVRLLSADVLSRLVQDVAEETQAEGQPLKNEIHARVLSALQLVVDSLYEGANDPEDELDETDIEVHVVVLDALKSILEQSGDSLQVGWNSVFLLARSVFIGFGTHIQNGESEDGVQVATIPKSSEMIATKLGRLSFSSVQLVCSDFLTSIPDDAIFLLLDLLYFFCNQDEDLNISLTTITFFWNVSDYLHGRADAAAMEELATKSINASNPEEQIKEGVQMQSIPAMWMHLLEGIATIAHDRRAEVRNGTLHTLLRIFDNYGDQLSPASWNLCLRVIMFRLLDFDIKQHQAFRSTKADSEEANSWVETSRIILNGLVKLFSAYPESILIAPRFSSLWESMLVFFREYLACGSQAVNAVTFDVIAGLLNKLETAEAVGEGAVRKASQIWLDNPPTSDPEYPSKTENHDAYLAYVHCFREFYRLIGTKLDDNALSRVASNLRTCIVTEDATAYTSDRDILTPLQKQVLESIKIIKTGFEGAPTVLIKLLADFTALPFGRPPPIGSRDGNTFVALSKTSMDHIQRLVTEHIASTELFNQGALLATLQSLVIPVRLKYEWKVQGKAPSLWQKATTTSLNVLGPALANAQRLSISHDKMIPIWQEIVAIASGISRADPTAAPSPTVILEDEAFDIRSLTTLRDIITPGLGASYIPDSIRRAYTSTLFHTSLIHPPTVDEITSDFATSPPLSSLYQIRHGRTRDPSPTPRARMSYLCLRELLSLVRRAPVDAEYRTERVALARAAAPFLILRAALPIKSYIADQPLRGRMPQPQTQREELLFVLEQLQDLECEEEAIPETESVSGGEGKRHLQRVYPLVVRAVGVAGGAGLEEREVVRSLEGVLGVVGSGLFGEGDPNLPDSHSQFCAKSISTMGSSQSTPVPAPALITGPIGNCTPPGANLCTLLISTSMTSCDQPGPPADPQTWYVSNSRGFIAADSSCHNITTSVIAEKDPLGWHLNMTTRDGDIEFWAGTIDTGDTKGIKFHYEGQNGDDQMVEQDSCKKTTHGIDPPTDVYQCNYKCNKGDVREITGTLSANNIPGLTTLSADSLERIDSFELQQMIVLQDLNFPRLSTIDKIDWSTLPALKQLNFTSGVNEASSVDIQNTFLSSLDGLDLQEVDSFFVSNNEHLQDISIPFRNINEALVLSSNGDNLKVSFPYLEWAFNITLRDFSSLSMPYLTTMNGSLGFYGNKAYPISLDSLKEVGGNLSFISNGNLDTLSIRALEKVSGAFKIADNPGLGNIYMDSLRSVGGAVQFSGDLGAVTFPNLTDVRGAFTIISSKDSILDECGKLQSLSGSGNVIKGKLVCKGACTDIEDDTTCQSLYSSGSDTDPSKGENSTKIGVGVGVGLGSALLLAVVGALLYLRHRRRMLVEITLSDSMERLKSTSNLYAMEIPDYQRHGELGGNSMNEIAMPQEAHKM</sequence>
<evidence type="ECO:0000256" key="3">
    <source>
        <dbReference type="ARBA" id="ARBA00022927"/>
    </source>
</evidence>
<feature type="domain" description="Mon2/Sec7/BIG1-like HUS" evidence="6">
    <location>
        <begin position="229"/>
        <end position="383"/>
    </location>
</feature>
<accession>A0A8H4N361</accession>
<evidence type="ECO:0000259" key="6">
    <source>
        <dbReference type="Pfam" id="PF12783"/>
    </source>
</evidence>
<evidence type="ECO:0000313" key="10">
    <source>
        <dbReference type="Proteomes" id="UP000572817"/>
    </source>
</evidence>
<feature type="region of interest" description="Disordered" evidence="4">
    <location>
        <begin position="505"/>
        <end position="538"/>
    </location>
</feature>
<keyword evidence="10" id="KW-1185">Reference proteome</keyword>
<organism evidence="9 10">
    <name type="scientific">Botryosphaeria dothidea</name>
    <dbReference type="NCBI Taxonomy" id="55169"/>
    <lineage>
        <taxon>Eukaryota</taxon>
        <taxon>Fungi</taxon>
        <taxon>Dikarya</taxon>
        <taxon>Ascomycota</taxon>
        <taxon>Pezizomycotina</taxon>
        <taxon>Dothideomycetes</taxon>
        <taxon>Dothideomycetes incertae sedis</taxon>
        <taxon>Botryosphaeriales</taxon>
        <taxon>Botryosphaeriaceae</taxon>
        <taxon>Botryosphaeria</taxon>
    </lineage>
</organism>
<dbReference type="Proteomes" id="UP000572817">
    <property type="component" value="Unassembled WGS sequence"/>
</dbReference>
<keyword evidence="3" id="KW-0653">Protein transport</keyword>
<comment type="similarity">
    <text evidence="1">Belongs to the MON2 family.</text>
</comment>